<keyword evidence="1" id="KW-1133">Transmembrane helix</keyword>
<evidence type="ECO:0000313" key="3">
    <source>
        <dbReference type="Proteomes" id="UP000006859"/>
    </source>
</evidence>
<feature type="transmembrane region" description="Helical" evidence="1">
    <location>
        <begin position="39"/>
        <end position="57"/>
    </location>
</feature>
<gene>
    <name evidence="2" type="ordered locus">Dda3937_00949</name>
</gene>
<keyword evidence="3" id="KW-1185">Reference proteome</keyword>
<dbReference type="Proteomes" id="UP000006859">
    <property type="component" value="Chromosome"/>
</dbReference>
<dbReference type="EMBL" id="CP002038">
    <property type="protein sequence ID" value="ADM99722.1"/>
    <property type="molecule type" value="Genomic_DNA"/>
</dbReference>
<dbReference type="OrthoDB" id="6549072at2"/>
<proteinExistence type="predicted"/>
<evidence type="ECO:0000313" key="2">
    <source>
        <dbReference type="EMBL" id="ADM99722.1"/>
    </source>
</evidence>
<sequence length="228" mass="26042">MLKKLLDRYVFVFLFGLTLGIAILYICYVFSYGEVKAESISAICDSLTLFVALFAAIKAPDWINKKSKEDGYMYAERLVSEDIPNAKYALNLSKNLIIPCSHGVISAPNAGNHFSFKEIINVRDSILRSCRLARLHGFNIKVQHECKLDELIKDLDAAVSLHLVCWWLISKRSDAEGVNFSHEIPYDDMDVKTTKFDDSCEFFIGRNFLIFLMLYEVRKHRVGGLINE</sequence>
<keyword evidence="1" id="KW-0472">Membrane</keyword>
<feature type="transmembrane region" description="Helical" evidence="1">
    <location>
        <begin position="9"/>
        <end position="33"/>
    </location>
</feature>
<reference evidence="2 3" key="1">
    <citation type="journal article" date="2011" name="J. Bacteriol.">
        <title>Genome sequence of the plant-pathogenic bacterium Dickeya dadantii 3937.</title>
        <authorList>
            <person name="Glasner J.D."/>
            <person name="Yang C.H."/>
            <person name="Reverchon S."/>
            <person name="Hugouvieux-Cotte-Pattat N."/>
            <person name="Condemine G."/>
            <person name="Bohin J.P."/>
            <person name="Van Gijsegem F."/>
            <person name="Yang S."/>
            <person name="Franza T."/>
            <person name="Expert D."/>
            <person name="Plunkett G. III"/>
            <person name="San Francisco M.J."/>
            <person name="Charkowski A.O."/>
            <person name="Py B."/>
            <person name="Bell K."/>
            <person name="Rauscher L."/>
            <person name="Rodriguez-Palenzuela P."/>
            <person name="Toussaint A."/>
            <person name="Holeva M.C."/>
            <person name="He S.Y."/>
            <person name="Douet V."/>
            <person name="Boccara M."/>
            <person name="Blanco C."/>
            <person name="Toth I."/>
            <person name="Anderson B.D."/>
            <person name="Biehl B.S."/>
            <person name="Mau B."/>
            <person name="Flynn S.M."/>
            <person name="Barras F."/>
            <person name="Lindeberg M."/>
            <person name="Birch P.R."/>
            <person name="Tsuyumu S."/>
            <person name="Shi X."/>
            <person name="Hibbing M."/>
            <person name="Yap M.N."/>
            <person name="Carpentier M."/>
            <person name="Dassa E."/>
            <person name="Umehara M."/>
            <person name="Kim J.F."/>
            <person name="Rusch M."/>
            <person name="Soni P."/>
            <person name="Mayhew G.F."/>
            <person name="Fouts D.E."/>
            <person name="Gill S.R."/>
            <person name="Blattner F.R."/>
            <person name="Keen N.T."/>
            <person name="Perna N.T."/>
        </authorList>
    </citation>
    <scope>NUCLEOTIDE SEQUENCE [LARGE SCALE GENOMIC DNA]</scope>
    <source>
        <strain evidence="2 3">3937</strain>
    </source>
</reference>
<dbReference type="KEGG" id="ddd:Dda3937_00949"/>
<keyword evidence="1" id="KW-0812">Transmembrane</keyword>
<protein>
    <submittedName>
        <fullName evidence="2">Uncharacterized protein</fullName>
    </submittedName>
</protein>
<evidence type="ECO:0000256" key="1">
    <source>
        <dbReference type="SAM" id="Phobius"/>
    </source>
</evidence>
<accession>E0SCT1</accession>
<dbReference type="HOGENOM" id="CLU_1213254_0_0_6"/>
<organism evidence="2 3">
    <name type="scientific">Dickeya dadantii (strain 3937)</name>
    <name type="common">Erwinia chrysanthemi (strain 3937)</name>
    <dbReference type="NCBI Taxonomy" id="198628"/>
    <lineage>
        <taxon>Bacteria</taxon>
        <taxon>Pseudomonadati</taxon>
        <taxon>Pseudomonadota</taxon>
        <taxon>Gammaproteobacteria</taxon>
        <taxon>Enterobacterales</taxon>
        <taxon>Pectobacteriaceae</taxon>
        <taxon>Dickeya</taxon>
    </lineage>
</organism>
<dbReference type="RefSeq" id="WP_013319147.1">
    <property type="nucleotide sequence ID" value="NC_014500.1"/>
</dbReference>
<name>E0SCT1_DICD3</name>
<dbReference type="AlphaFoldDB" id="E0SCT1"/>